<evidence type="ECO:0000313" key="1">
    <source>
        <dbReference type="EMBL" id="KAI0048869.1"/>
    </source>
</evidence>
<accession>A0ACB8RXW2</accession>
<proteinExistence type="predicted"/>
<evidence type="ECO:0000313" key="2">
    <source>
        <dbReference type="Proteomes" id="UP000814033"/>
    </source>
</evidence>
<organism evidence="1 2">
    <name type="scientific">Auriscalpium vulgare</name>
    <dbReference type="NCBI Taxonomy" id="40419"/>
    <lineage>
        <taxon>Eukaryota</taxon>
        <taxon>Fungi</taxon>
        <taxon>Dikarya</taxon>
        <taxon>Basidiomycota</taxon>
        <taxon>Agaricomycotina</taxon>
        <taxon>Agaricomycetes</taxon>
        <taxon>Russulales</taxon>
        <taxon>Auriscalpiaceae</taxon>
        <taxon>Auriscalpium</taxon>
    </lineage>
</organism>
<dbReference type="Proteomes" id="UP000814033">
    <property type="component" value="Unassembled WGS sequence"/>
</dbReference>
<reference evidence="1" key="2">
    <citation type="journal article" date="2022" name="New Phytol.">
        <title>Evolutionary transition to the ectomycorrhizal habit in the genomes of a hyperdiverse lineage of mushroom-forming fungi.</title>
        <authorList>
            <person name="Looney B."/>
            <person name="Miyauchi S."/>
            <person name="Morin E."/>
            <person name="Drula E."/>
            <person name="Courty P.E."/>
            <person name="Kohler A."/>
            <person name="Kuo A."/>
            <person name="LaButti K."/>
            <person name="Pangilinan J."/>
            <person name="Lipzen A."/>
            <person name="Riley R."/>
            <person name="Andreopoulos W."/>
            <person name="He G."/>
            <person name="Johnson J."/>
            <person name="Nolan M."/>
            <person name="Tritt A."/>
            <person name="Barry K.W."/>
            <person name="Grigoriev I.V."/>
            <person name="Nagy L.G."/>
            <person name="Hibbett D."/>
            <person name="Henrissat B."/>
            <person name="Matheny P.B."/>
            <person name="Labbe J."/>
            <person name="Martin F.M."/>
        </authorList>
    </citation>
    <scope>NUCLEOTIDE SEQUENCE</scope>
    <source>
        <strain evidence="1">FP105234-sp</strain>
    </source>
</reference>
<reference evidence="1" key="1">
    <citation type="submission" date="2021-02" db="EMBL/GenBank/DDBJ databases">
        <authorList>
            <consortium name="DOE Joint Genome Institute"/>
            <person name="Ahrendt S."/>
            <person name="Looney B.P."/>
            <person name="Miyauchi S."/>
            <person name="Morin E."/>
            <person name="Drula E."/>
            <person name="Courty P.E."/>
            <person name="Chicoki N."/>
            <person name="Fauchery L."/>
            <person name="Kohler A."/>
            <person name="Kuo A."/>
            <person name="Labutti K."/>
            <person name="Pangilinan J."/>
            <person name="Lipzen A."/>
            <person name="Riley R."/>
            <person name="Andreopoulos W."/>
            <person name="He G."/>
            <person name="Johnson J."/>
            <person name="Barry K.W."/>
            <person name="Grigoriev I.V."/>
            <person name="Nagy L."/>
            <person name="Hibbett D."/>
            <person name="Henrissat B."/>
            <person name="Matheny P.B."/>
            <person name="Labbe J."/>
            <person name="Martin F."/>
        </authorList>
    </citation>
    <scope>NUCLEOTIDE SEQUENCE</scope>
    <source>
        <strain evidence="1">FP105234-sp</strain>
    </source>
</reference>
<gene>
    <name evidence="1" type="ORF">FA95DRAFT_985245</name>
</gene>
<dbReference type="EMBL" id="MU275880">
    <property type="protein sequence ID" value="KAI0048869.1"/>
    <property type="molecule type" value="Genomic_DNA"/>
</dbReference>
<sequence length="299" mass="32803">MGWMGWMGWRRSGMRDAVRTDAAMDAWWMWTGCGAVSISAAFAVCLSVCRTLSLLGGTTIQRDVPIARRVSGLGVEASAIEGQQGSLAPGIRARVDCSPAQRPPHLPPPTRSHTLQPAVNPCNPRKSPRRTFLSAARARSIRSAQDEFEAQPVLCNCKRAANLVRLRDARRRRTAPAHPLPAHPPSSPPSSPPPFPPPCRPLPALPSPPARLPPPFPTHPAPQIPPIDRPRPRGRGLTLILMAPPHRPPPPQNPNSISPRASLCQRWQWRSGREARGRRQGRRGHVGRVGCVGRGWWSW</sequence>
<comment type="caution">
    <text evidence="1">The sequence shown here is derived from an EMBL/GenBank/DDBJ whole genome shotgun (WGS) entry which is preliminary data.</text>
</comment>
<name>A0ACB8RXW2_9AGAM</name>
<protein>
    <submittedName>
        <fullName evidence="1">Uncharacterized protein</fullName>
    </submittedName>
</protein>
<keyword evidence="2" id="KW-1185">Reference proteome</keyword>